<dbReference type="PANTHER" id="PTHR33332">
    <property type="entry name" value="REVERSE TRANSCRIPTASE DOMAIN-CONTAINING PROTEIN"/>
    <property type="match status" value="1"/>
</dbReference>
<dbReference type="Proteomes" id="UP001145742">
    <property type="component" value="Unassembled WGS sequence"/>
</dbReference>
<keyword evidence="2" id="KW-1185">Reference proteome</keyword>
<protein>
    <submittedName>
        <fullName evidence="1">Rna-directed dna polymerase from mobile element jockey-like</fullName>
    </submittedName>
</protein>
<dbReference type="EMBL" id="WHWB01033386">
    <property type="protein sequence ID" value="KAJ7420219.1"/>
    <property type="molecule type" value="Genomic_DNA"/>
</dbReference>
<accession>A0ABQ9DKE1</accession>
<evidence type="ECO:0000313" key="1">
    <source>
        <dbReference type="EMBL" id="KAJ7420219.1"/>
    </source>
</evidence>
<evidence type="ECO:0000313" key="2">
    <source>
        <dbReference type="Proteomes" id="UP001145742"/>
    </source>
</evidence>
<proteinExistence type="predicted"/>
<gene>
    <name evidence="1" type="ORF">WISP_49400</name>
</gene>
<reference evidence="1" key="1">
    <citation type="submission" date="2019-10" db="EMBL/GenBank/DDBJ databases">
        <authorList>
            <person name="Soares A.E.R."/>
            <person name="Aleixo A."/>
            <person name="Schneider P."/>
            <person name="Miyaki C.Y."/>
            <person name="Schneider M.P."/>
            <person name="Mello C."/>
            <person name="Vasconcelos A.T.R."/>
        </authorList>
    </citation>
    <scope>NUCLEOTIDE SEQUENCE</scope>
    <source>
        <tissue evidence="1">Muscle</tissue>
    </source>
</reference>
<sequence length="104" mass="11826">MISSCVCAVDSPEGRDAIQRDLDKFERWPFVDLMKFNKDKCNVLHLGLDNTKYKYSLAKEQTESSPMIVLIDEKHSMTWQCALAAQKANNVLGSTKRSVMKITL</sequence>
<comment type="caution">
    <text evidence="1">The sequence shown here is derived from an EMBL/GenBank/DDBJ whole genome shotgun (WGS) entry which is preliminary data.</text>
</comment>
<name>A0ABQ9DKE1_9PASS</name>
<organism evidence="1 2">
    <name type="scientific">Willisornis vidua</name>
    <name type="common">Xingu scale-backed antbird</name>
    <dbReference type="NCBI Taxonomy" id="1566151"/>
    <lineage>
        <taxon>Eukaryota</taxon>
        <taxon>Metazoa</taxon>
        <taxon>Chordata</taxon>
        <taxon>Craniata</taxon>
        <taxon>Vertebrata</taxon>
        <taxon>Euteleostomi</taxon>
        <taxon>Archelosauria</taxon>
        <taxon>Archosauria</taxon>
        <taxon>Dinosauria</taxon>
        <taxon>Saurischia</taxon>
        <taxon>Theropoda</taxon>
        <taxon>Coelurosauria</taxon>
        <taxon>Aves</taxon>
        <taxon>Neognathae</taxon>
        <taxon>Neoaves</taxon>
        <taxon>Telluraves</taxon>
        <taxon>Australaves</taxon>
        <taxon>Passeriformes</taxon>
        <taxon>Thamnophilidae</taxon>
        <taxon>Willisornis</taxon>
    </lineage>
</organism>